<keyword evidence="1" id="KW-0812">Transmembrane</keyword>
<evidence type="ECO:0000313" key="3">
    <source>
        <dbReference type="Proteomes" id="UP000269708"/>
    </source>
</evidence>
<reference evidence="2 3" key="1">
    <citation type="submission" date="2018-11" db="EMBL/GenBank/DDBJ databases">
        <title>Genomic Encyclopedia of Type Strains, Phase IV (KMG-IV): sequencing the most valuable type-strain genomes for metagenomic binning, comparative biology and taxonomic classification.</title>
        <authorList>
            <person name="Goeker M."/>
        </authorList>
    </citation>
    <scope>NUCLEOTIDE SEQUENCE [LARGE SCALE GENOMIC DNA]</scope>
    <source>
        <strain evidence="2 3">DSM 25623</strain>
    </source>
</reference>
<dbReference type="OrthoDB" id="5999042at2"/>
<protein>
    <submittedName>
        <fullName evidence="2">Uncharacterized protein</fullName>
    </submittedName>
</protein>
<keyword evidence="3" id="KW-1185">Reference proteome</keyword>
<evidence type="ECO:0000256" key="1">
    <source>
        <dbReference type="SAM" id="Phobius"/>
    </source>
</evidence>
<dbReference type="AlphaFoldDB" id="A0A3N4VJT8"/>
<keyword evidence="1" id="KW-1133">Transmembrane helix</keyword>
<sequence>MDRDSARRGRARRHDLRVLAPVFAFLGLAIFGLFTDFVPAEPLTGRSGPIMIFSVGAALTLAVLGFGASRGTLRIDGPKAWLGVAALPLMLALLSWLAVKGAGPLVSQAFGEPYRWETRMRSEYVHSRRSCDHRLTGPAVAGSFPHFLCLDPAVYRRYPDQPLRVVLHGRRSWIGHHVARIEVLGPD</sequence>
<dbReference type="Proteomes" id="UP000269708">
    <property type="component" value="Unassembled WGS sequence"/>
</dbReference>
<proteinExistence type="predicted"/>
<organism evidence="2 3">
    <name type="scientific">Vulcaniibacterium tengchongense</name>
    <dbReference type="NCBI Taxonomy" id="1273429"/>
    <lineage>
        <taxon>Bacteria</taxon>
        <taxon>Pseudomonadati</taxon>
        <taxon>Pseudomonadota</taxon>
        <taxon>Gammaproteobacteria</taxon>
        <taxon>Lysobacterales</taxon>
        <taxon>Lysobacteraceae</taxon>
        <taxon>Vulcaniibacterium</taxon>
    </lineage>
</organism>
<keyword evidence="1" id="KW-0472">Membrane</keyword>
<feature type="transmembrane region" description="Helical" evidence="1">
    <location>
        <begin position="50"/>
        <end position="68"/>
    </location>
</feature>
<feature type="transmembrane region" description="Helical" evidence="1">
    <location>
        <begin position="16"/>
        <end position="38"/>
    </location>
</feature>
<evidence type="ECO:0000313" key="2">
    <source>
        <dbReference type="EMBL" id="RPE77287.1"/>
    </source>
</evidence>
<dbReference type="EMBL" id="RKQN01000003">
    <property type="protein sequence ID" value="RPE77287.1"/>
    <property type="molecule type" value="Genomic_DNA"/>
</dbReference>
<gene>
    <name evidence="2" type="ORF">EDC50_2553</name>
</gene>
<name>A0A3N4VJT8_9GAMM</name>
<comment type="caution">
    <text evidence="2">The sequence shown here is derived from an EMBL/GenBank/DDBJ whole genome shotgun (WGS) entry which is preliminary data.</text>
</comment>
<dbReference type="RefSeq" id="WP_123770864.1">
    <property type="nucleotide sequence ID" value="NZ_RKQN01000003.1"/>
</dbReference>
<feature type="transmembrane region" description="Helical" evidence="1">
    <location>
        <begin position="80"/>
        <end position="99"/>
    </location>
</feature>
<accession>A0A3N4VJT8</accession>